<protein>
    <submittedName>
        <fullName evidence="1">Uncharacterized protein</fullName>
    </submittedName>
</protein>
<reference evidence="1" key="1">
    <citation type="journal article" date="2021" name="Proc. Natl. Acad. Sci. U.S.A.">
        <title>A Catalog of Tens of Thousands of Viruses from Human Metagenomes Reveals Hidden Associations with Chronic Diseases.</title>
        <authorList>
            <person name="Tisza M.J."/>
            <person name="Buck C.B."/>
        </authorList>
    </citation>
    <scope>NUCLEOTIDE SEQUENCE</scope>
    <source>
        <strain evidence="1">CtKm44</strain>
    </source>
</reference>
<organism evidence="1">
    <name type="scientific">Siphoviridae sp. ctKm44</name>
    <dbReference type="NCBI Taxonomy" id="2826245"/>
    <lineage>
        <taxon>Viruses</taxon>
        <taxon>Duplodnaviria</taxon>
        <taxon>Heunggongvirae</taxon>
        <taxon>Uroviricota</taxon>
        <taxon>Caudoviricetes</taxon>
    </lineage>
</organism>
<evidence type="ECO:0000313" key="1">
    <source>
        <dbReference type="EMBL" id="DAD73398.1"/>
    </source>
</evidence>
<name>A0A8S5LTR7_9CAUD</name>
<sequence length="96" mass="11626">MSNVVKPSGFMLYVRYNIEGLWNHIRRIERSGSVATYKDIEMYTTPVSNFGKDHYDNLTDFLKDIYEIDCYQWLSPQHQEWVKDVIIKRFQENRDE</sequence>
<accession>A0A8S5LTR7</accession>
<proteinExistence type="predicted"/>
<dbReference type="EMBL" id="BK014735">
    <property type="protein sequence ID" value="DAD73398.1"/>
    <property type="molecule type" value="Genomic_DNA"/>
</dbReference>